<dbReference type="PANTHER" id="PTHR11019">
    <property type="entry name" value="HTH-TYPE TRANSCRIPTIONAL REGULATOR NIMR"/>
    <property type="match status" value="1"/>
</dbReference>
<dbReference type="PRINTS" id="PR00032">
    <property type="entry name" value="HTHARAC"/>
</dbReference>
<dbReference type="CDD" id="cd06124">
    <property type="entry name" value="cupin_NimR-like_N"/>
    <property type="match status" value="1"/>
</dbReference>
<accession>A0A1G8F7S6</accession>
<keyword evidence="3" id="KW-0804">Transcription</keyword>
<gene>
    <name evidence="5" type="ORF">SAMN05421818_1154</name>
</gene>
<dbReference type="GO" id="GO:0003700">
    <property type="term" value="F:DNA-binding transcription factor activity"/>
    <property type="evidence" value="ECO:0007669"/>
    <property type="project" value="InterPro"/>
</dbReference>
<evidence type="ECO:0000256" key="1">
    <source>
        <dbReference type="ARBA" id="ARBA00023015"/>
    </source>
</evidence>
<name>A0A1G8F7S6_9FLAO</name>
<dbReference type="InterPro" id="IPR018060">
    <property type="entry name" value="HTH_AraC"/>
</dbReference>
<dbReference type="Gene3D" id="1.10.10.60">
    <property type="entry name" value="Homeodomain-like"/>
    <property type="match status" value="2"/>
</dbReference>
<dbReference type="EMBL" id="FNDQ01000015">
    <property type="protein sequence ID" value="SDH78204.1"/>
    <property type="molecule type" value="Genomic_DNA"/>
</dbReference>
<evidence type="ECO:0000256" key="3">
    <source>
        <dbReference type="ARBA" id="ARBA00023163"/>
    </source>
</evidence>
<dbReference type="AlphaFoldDB" id="A0A1G8F7S6"/>
<keyword evidence="2" id="KW-0238">DNA-binding</keyword>
<dbReference type="InterPro" id="IPR014710">
    <property type="entry name" value="RmlC-like_jellyroll"/>
</dbReference>
<dbReference type="Gene3D" id="2.60.120.10">
    <property type="entry name" value="Jelly Rolls"/>
    <property type="match status" value="1"/>
</dbReference>
<dbReference type="InterPro" id="IPR020449">
    <property type="entry name" value="Tscrpt_reg_AraC-type_HTH"/>
</dbReference>
<keyword evidence="6" id="KW-1185">Reference proteome</keyword>
<dbReference type="SMART" id="SM00342">
    <property type="entry name" value="HTH_ARAC"/>
    <property type="match status" value="1"/>
</dbReference>
<dbReference type="PANTHER" id="PTHR11019:SF159">
    <property type="entry name" value="TRANSCRIPTIONAL REGULATOR-RELATED"/>
    <property type="match status" value="1"/>
</dbReference>
<dbReference type="Pfam" id="PF02311">
    <property type="entry name" value="AraC_binding"/>
    <property type="match status" value="1"/>
</dbReference>
<sequence length="259" mass="30014">MAYLNKEDIFHLEQIGLPVIGLASDLVQHDSGYHIHNSHLQILYAPSGCMTLIAEDRQVILPPRKLLLIPAGVKHRVTFRNVVAYRSIYIHSVAIKSLPTDLTVLSVNPLLQQLIERIAWWDWTTSYSVEQEHILTVFWDELTIAKKGNYELKIPTDYRLIDKVKSFVFEKEMPPFLKDLSKEVGASEKTISRIFQKETGMSYQDWRLQWNLLRAIELLAEKLTISEIAIELRFSSDSAFIEFFKKHTGVTPNKYLQEK</sequence>
<dbReference type="InterPro" id="IPR009057">
    <property type="entry name" value="Homeodomain-like_sf"/>
</dbReference>
<evidence type="ECO:0000256" key="2">
    <source>
        <dbReference type="ARBA" id="ARBA00023125"/>
    </source>
</evidence>
<dbReference type="GO" id="GO:0043565">
    <property type="term" value="F:sequence-specific DNA binding"/>
    <property type="evidence" value="ECO:0007669"/>
    <property type="project" value="InterPro"/>
</dbReference>
<evidence type="ECO:0000313" key="5">
    <source>
        <dbReference type="EMBL" id="SDH78204.1"/>
    </source>
</evidence>
<dbReference type="Pfam" id="PF12833">
    <property type="entry name" value="HTH_18"/>
    <property type="match status" value="1"/>
</dbReference>
<dbReference type="InterPro" id="IPR003313">
    <property type="entry name" value="AraC-bd"/>
</dbReference>
<dbReference type="Proteomes" id="UP000243588">
    <property type="component" value="Unassembled WGS sequence"/>
</dbReference>
<dbReference type="InterPro" id="IPR011051">
    <property type="entry name" value="RmlC_Cupin_sf"/>
</dbReference>
<organism evidence="5 6">
    <name type="scientific">Myroides phaeus</name>
    <dbReference type="NCBI Taxonomy" id="702745"/>
    <lineage>
        <taxon>Bacteria</taxon>
        <taxon>Pseudomonadati</taxon>
        <taxon>Bacteroidota</taxon>
        <taxon>Flavobacteriia</taxon>
        <taxon>Flavobacteriales</taxon>
        <taxon>Flavobacteriaceae</taxon>
        <taxon>Myroides</taxon>
    </lineage>
</organism>
<evidence type="ECO:0000259" key="4">
    <source>
        <dbReference type="PROSITE" id="PS01124"/>
    </source>
</evidence>
<dbReference type="SUPFAM" id="SSF46689">
    <property type="entry name" value="Homeodomain-like"/>
    <property type="match status" value="1"/>
</dbReference>
<evidence type="ECO:0000313" key="6">
    <source>
        <dbReference type="Proteomes" id="UP000243588"/>
    </source>
</evidence>
<protein>
    <submittedName>
        <fullName evidence="5">AraC-like ligand binding domain-containing protein</fullName>
    </submittedName>
</protein>
<dbReference type="PROSITE" id="PS01124">
    <property type="entry name" value="HTH_ARAC_FAMILY_2"/>
    <property type="match status" value="1"/>
</dbReference>
<dbReference type="STRING" id="702745.SAMN05421818_1154"/>
<dbReference type="SUPFAM" id="SSF51182">
    <property type="entry name" value="RmlC-like cupins"/>
    <property type="match status" value="1"/>
</dbReference>
<dbReference type="RefSeq" id="WP_090409270.1">
    <property type="nucleotide sequence ID" value="NZ_FNDQ01000015.1"/>
</dbReference>
<keyword evidence="1" id="KW-0805">Transcription regulation</keyword>
<proteinExistence type="predicted"/>
<reference evidence="6" key="1">
    <citation type="submission" date="2016-10" db="EMBL/GenBank/DDBJ databases">
        <authorList>
            <person name="Varghese N."/>
            <person name="Submissions S."/>
        </authorList>
    </citation>
    <scope>NUCLEOTIDE SEQUENCE [LARGE SCALE GENOMIC DNA]</scope>
    <source>
        <strain evidence="6">DSM 23313</strain>
    </source>
</reference>
<feature type="domain" description="HTH araC/xylS-type" evidence="4">
    <location>
        <begin position="158"/>
        <end position="258"/>
    </location>
</feature>